<dbReference type="EMBL" id="JAAKYA010000052">
    <property type="protein sequence ID" value="NGO39327.1"/>
    <property type="molecule type" value="Genomic_DNA"/>
</dbReference>
<evidence type="ECO:0000256" key="5">
    <source>
        <dbReference type="SAM" id="Phobius"/>
    </source>
</evidence>
<dbReference type="SMART" id="SM00028">
    <property type="entry name" value="TPR"/>
    <property type="match status" value="8"/>
</dbReference>
<dbReference type="Proteomes" id="UP000477311">
    <property type="component" value="Unassembled WGS sequence"/>
</dbReference>
<evidence type="ECO:0000256" key="1">
    <source>
        <dbReference type="ARBA" id="ARBA00022737"/>
    </source>
</evidence>
<dbReference type="Pfam" id="PF07719">
    <property type="entry name" value="TPR_2"/>
    <property type="match status" value="1"/>
</dbReference>
<keyword evidence="7" id="KW-1185">Reference proteome</keyword>
<dbReference type="SUPFAM" id="SSF48452">
    <property type="entry name" value="TPR-like"/>
    <property type="match status" value="2"/>
</dbReference>
<name>A0A6M1RPH7_9BACT</name>
<feature type="region of interest" description="Disordered" evidence="4">
    <location>
        <begin position="1"/>
        <end position="23"/>
    </location>
</feature>
<dbReference type="Gene3D" id="3.40.50.1110">
    <property type="entry name" value="SGNH hydrolase"/>
    <property type="match status" value="1"/>
</dbReference>
<dbReference type="InterPro" id="IPR019734">
    <property type="entry name" value="TPR_rpt"/>
</dbReference>
<gene>
    <name evidence="6" type="ORF">G4L39_07930</name>
</gene>
<protein>
    <submittedName>
        <fullName evidence="6">Tetratricopeptide repeat protein</fullName>
    </submittedName>
</protein>
<sequence length="762" mass="84933">MKPRRSKDRSARGAGAGAGGVAGASRGRVWWGRLALATGVPVVLLVALEGAARFAGYGWPTSYFVRGQTGDRPCWVENDRFGWQFFPRQLARNPPPTVMDLERPADGCRVYVLGESAAMGDPCPAFSMGRYLEVLLQARYPNRRVEVVTVAMTAINSHALLSMARDCARRGGDVWVLYLGNNEMVGPFGALDVLGPAAPPWPLVRARLALQRTALGQAAKEGLERWDGRSAPPGGWAGMEMFAGRELPPGDERRLRAYKNFERNLRDMIELGLRHGVDVLVSPAAVNLRDCPPFASVSGELAAGATPEALALWLKRGEQMEQSGDWEGALEAYEAAVAIAPRHAESHFRLGRLCLRLGRTERARLALERACDLDALPFRADSQIRSVCRAVAERFPGEKVRFLDAQAVLAARAADGVPGLESFYEHVHLKPSGNYALARAMAEVVESWLRRRGWESSGADWLSEVDCGTRLGLTDWAQFEVLDNVRRRLRQPPFTGTEQVRLLVREADREWQEVRQRLTAERAARAREILGRAVSQRPRDFRLHELRAQFLEATGDLAGAREAWSEVAQLIPHHHLGWFQEGRLLARLGRWQEAEVALRRAVRIRPELSEGWLELGQVLLQLGRPGEALVCFEEVRRLLPQDWRGAYQKGRALARMDRLTEAVEAFRLALRLNPEAVEPRYQLGEALAFLGRTQEARDLFQQVLEREPGHLLARINLGVALVRLGEWEAAAVQLRLAQQQAPGNPVVSNYLAQVESHLQAPR</sequence>
<evidence type="ECO:0000256" key="2">
    <source>
        <dbReference type="ARBA" id="ARBA00022803"/>
    </source>
</evidence>
<dbReference type="AlphaFoldDB" id="A0A6M1RPH7"/>
<evidence type="ECO:0000256" key="4">
    <source>
        <dbReference type="SAM" id="MobiDB-lite"/>
    </source>
</evidence>
<dbReference type="InterPro" id="IPR013105">
    <property type="entry name" value="TPR_2"/>
</dbReference>
<accession>A0A6M1RPH7</accession>
<evidence type="ECO:0000313" key="7">
    <source>
        <dbReference type="Proteomes" id="UP000477311"/>
    </source>
</evidence>
<evidence type="ECO:0000256" key="3">
    <source>
        <dbReference type="PROSITE-ProRule" id="PRU00339"/>
    </source>
</evidence>
<dbReference type="RefSeq" id="WP_165107283.1">
    <property type="nucleotide sequence ID" value="NZ_JAAKYA010000052.1"/>
</dbReference>
<keyword evidence="5" id="KW-0812">Transmembrane</keyword>
<keyword evidence="1" id="KW-0677">Repeat</keyword>
<keyword evidence="2 3" id="KW-0802">TPR repeat</keyword>
<dbReference type="Pfam" id="PF13432">
    <property type="entry name" value="TPR_16"/>
    <property type="match status" value="3"/>
</dbReference>
<feature type="repeat" description="TPR" evidence="3">
    <location>
        <begin position="643"/>
        <end position="676"/>
    </location>
</feature>
<keyword evidence="5" id="KW-1133">Transmembrane helix</keyword>
<dbReference type="InterPro" id="IPR011990">
    <property type="entry name" value="TPR-like_helical_dom_sf"/>
</dbReference>
<dbReference type="PANTHER" id="PTHR12558:SF13">
    <property type="entry name" value="CELL DIVISION CYCLE PROTEIN 27 HOMOLOG"/>
    <property type="match status" value="1"/>
</dbReference>
<dbReference type="PROSITE" id="PS50005">
    <property type="entry name" value="TPR"/>
    <property type="match status" value="5"/>
</dbReference>
<proteinExistence type="predicted"/>
<comment type="caution">
    <text evidence="6">The sequence shown here is derived from an EMBL/GenBank/DDBJ whole genome shotgun (WGS) entry which is preliminary data.</text>
</comment>
<feature type="repeat" description="TPR" evidence="3">
    <location>
        <begin position="310"/>
        <end position="343"/>
    </location>
</feature>
<dbReference type="Gene3D" id="1.25.40.10">
    <property type="entry name" value="Tetratricopeptide repeat domain"/>
    <property type="match status" value="2"/>
</dbReference>
<feature type="repeat" description="TPR" evidence="3">
    <location>
        <begin position="609"/>
        <end position="642"/>
    </location>
</feature>
<dbReference type="Pfam" id="PF14559">
    <property type="entry name" value="TPR_19"/>
    <property type="match status" value="1"/>
</dbReference>
<feature type="repeat" description="TPR" evidence="3">
    <location>
        <begin position="575"/>
        <end position="608"/>
    </location>
</feature>
<dbReference type="GO" id="GO:0016788">
    <property type="term" value="F:hydrolase activity, acting on ester bonds"/>
    <property type="evidence" value="ECO:0007669"/>
    <property type="project" value="UniProtKB-ARBA"/>
</dbReference>
<organism evidence="6 7">
    <name type="scientific">Limisphaera ngatamarikiensis</name>
    <dbReference type="NCBI Taxonomy" id="1324935"/>
    <lineage>
        <taxon>Bacteria</taxon>
        <taxon>Pseudomonadati</taxon>
        <taxon>Verrucomicrobiota</taxon>
        <taxon>Verrucomicrobiia</taxon>
        <taxon>Limisphaerales</taxon>
        <taxon>Limisphaeraceae</taxon>
        <taxon>Limisphaera</taxon>
    </lineage>
</organism>
<evidence type="ECO:0000313" key="6">
    <source>
        <dbReference type="EMBL" id="NGO39327.1"/>
    </source>
</evidence>
<dbReference type="PANTHER" id="PTHR12558">
    <property type="entry name" value="CELL DIVISION CYCLE 16,23,27"/>
    <property type="match status" value="1"/>
</dbReference>
<feature type="transmembrane region" description="Helical" evidence="5">
    <location>
        <begin position="34"/>
        <end position="59"/>
    </location>
</feature>
<feature type="repeat" description="TPR" evidence="3">
    <location>
        <begin position="677"/>
        <end position="710"/>
    </location>
</feature>
<dbReference type="InterPro" id="IPR036514">
    <property type="entry name" value="SGNH_hydro_sf"/>
</dbReference>
<keyword evidence="5" id="KW-0472">Membrane</keyword>
<reference evidence="6 7" key="1">
    <citation type="submission" date="2020-02" db="EMBL/GenBank/DDBJ databases">
        <title>Draft genome sequence of Limisphaera ngatamarikiensis NGM72.4T, a thermophilic Verrucomicrobia grouped in subdivision 3.</title>
        <authorList>
            <person name="Carere C.R."/>
            <person name="Steen J."/>
            <person name="Hugenholtz P."/>
            <person name="Stott M.B."/>
        </authorList>
    </citation>
    <scope>NUCLEOTIDE SEQUENCE [LARGE SCALE GENOMIC DNA]</scope>
    <source>
        <strain evidence="6 7">NGM72.4</strain>
    </source>
</reference>